<comment type="caution">
    <text evidence="1">The sequence shown here is derived from an EMBL/GenBank/DDBJ whole genome shotgun (WGS) entry which is preliminary data.</text>
</comment>
<dbReference type="Proteomes" id="UP001349262">
    <property type="component" value="Unassembled WGS sequence"/>
</dbReference>
<accession>A0ABU7T5M4</accession>
<name>A0ABU7T5M4_9HYPH</name>
<evidence type="ECO:0008006" key="3">
    <source>
        <dbReference type="Google" id="ProtNLM"/>
    </source>
</evidence>
<dbReference type="EMBL" id="MLBY01000002">
    <property type="protein sequence ID" value="MEE7455831.1"/>
    <property type="molecule type" value="Genomic_DNA"/>
</dbReference>
<organism evidence="1 2">
    <name type="scientific">Methylobacterium radiotolerans</name>
    <dbReference type="NCBI Taxonomy" id="31998"/>
    <lineage>
        <taxon>Bacteria</taxon>
        <taxon>Pseudomonadati</taxon>
        <taxon>Pseudomonadota</taxon>
        <taxon>Alphaproteobacteria</taxon>
        <taxon>Hyphomicrobiales</taxon>
        <taxon>Methylobacteriaceae</taxon>
        <taxon>Methylobacterium</taxon>
    </lineage>
</organism>
<protein>
    <recommendedName>
        <fullName evidence="3">DUF2478 domain-containing protein</fullName>
    </recommendedName>
</protein>
<gene>
    <name evidence="1" type="ORF">MRSR164_03095</name>
</gene>
<sequence>MAAPILALTGASNPTIQALLLTSAQRWQLAGRRVVGVVEVPSGGSGHRLEDLATGAQYEIYQELGAGSEACRLCGSGIIEACESLCRQIAAGCDLVVISKFGKLESTRSGLIATFSAAIAAEKPILTAVAPNFVEAWQRFAGSLASFADPDEEAIEAWHSMHAAEDWHRAGEEQGHFVHHRSRQERVK</sequence>
<dbReference type="InterPro" id="IPR018912">
    <property type="entry name" value="DUF2478"/>
</dbReference>
<keyword evidence="2" id="KW-1185">Reference proteome</keyword>
<dbReference type="Pfam" id="PF10649">
    <property type="entry name" value="DUF2478"/>
    <property type="match status" value="1"/>
</dbReference>
<evidence type="ECO:0000313" key="2">
    <source>
        <dbReference type="Proteomes" id="UP001349262"/>
    </source>
</evidence>
<reference evidence="1 2" key="1">
    <citation type="journal article" date="2012" name="Genet. Mol. Biol.">
        <title>Analysis of 16S rRNA and mxaF genes revealing insights into Methylobacterium niche-specific plant association.</title>
        <authorList>
            <person name="Dourado M.N."/>
            <person name="Andreote F.D."/>
            <person name="Dini-Andreote F."/>
            <person name="Conti R."/>
            <person name="Araujo J.M."/>
            <person name="Araujo W.L."/>
        </authorList>
    </citation>
    <scope>NUCLEOTIDE SEQUENCE [LARGE SCALE GENOMIC DNA]</scope>
    <source>
        <strain evidence="1 2">SR1.6/4</strain>
    </source>
</reference>
<proteinExistence type="predicted"/>
<evidence type="ECO:0000313" key="1">
    <source>
        <dbReference type="EMBL" id="MEE7455831.1"/>
    </source>
</evidence>